<keyword evidence="3" id="KW-0731">Sigma factor</keyword>
<evidence type="ECO:0000256" key="3">
    <source>
        <dbReference type="ARBA" id="ARBA00023082"/>
    </source>
</evidence>
<comment type="caution">
    <text evidence="7">The sequence shown here is derived from an EMBL/GenBank/DDBJ whole genome shotgun (WGS) entry which is preliminary data.</text>
</comment>
<dbReference type="OrthoDB" id="9782703at2"/>
<dbReference type="PANTHER" id="PTHR43133:SF60">
    <property type="entry name" value="RNA POLYMERASE SIGMA FACTOR SIGV"/>
    <property type="match status" value="1"/>
</dbReference>
<dbReference type="Pfam" id="PF08281">
    <property type="entry name" value="Sigma70_r4_2"/>
    <property type="match status" value="1"/>
</dbReference>
<dbReference type="Proteomes" id="UP000487649">
    <property type="component" value="Unassembled WGS sequence"/>
</dbReference>
<keyword evidence="2" id="KW-0805">Transcription regulation</keyword>
<dbReference type="GO" id="GO:0006352">
    <property type="term" value="P:DNA-templated transcription initiation"/>
    <property type="evidence" value="ECO:0007669"/>
    <property type="project" value="InterPro"/>
</dbReference>
<dbReference type="GeneID" id="60059021"/>
<dbReference type="InterPro" id="IPR007627">
    <property type="entry name" value="RNA_pol_sigma70_r2"/>
</dbReference>
<comment type="similarity">
    <text evidence="1">Belongs to the sigma-70 factor family. ECF subfamily.</text>
</comment>
<dbReference type="GO" id="GO:0003677">
    <property type="term" value="F:DNA binding"/>
    <property type="evidence" value="ECO:0007669"/>
    <property type="project" value="InterPro"/>
</dbReference>
<keyword evidence="4" id="KW-0804">Transcription</keyword>
<dbReference type="SUPFAM" id="SSF88946">
    <property type="entry name" value="Sigma2 domain of RNA polymerase sigma factors"/>
    <property type="match status" value="1"/>
</dbReference>
<evidence type="ECO:0000256" key="4">
    <source>
        <dbReference type="ARBA" id="ARBA00023163"/>
    </source>
</evidence>
<organism evidence="7 8">
    <name type="scientific">Turicibacter sanguinis</name>
    <dbReference type="NCBI Taxonomy" id="154288"/>
    <lineage>
        <taxon>Bacteria</taxon>
        <taxon>Bacillati</taxon>
        <taxon>Bacillota</taxon>
        <taxon>Erysipelotrichia</taxon>
        <taxon>Erysipelotrichales</taxon>
        <taxon>Turicibacteraceae</taxon>
        <taxon>Turicibacter</taxon>
    </lineage>
</organism>
<reference evidence="7 8" key="1">
    <citation type="journal article" date="2019" name="Nat. Med.">
        <title>A library of human gut bacterial isolates paired with longitudinal multiomics data enables mechanistic microbiome research.</title>
        <authorList>
            <person name="Poyet M."/>
            <person name="Groussin M."/>
            <person name="Gibbons S.M."/>
            <person name="Avila-Pacheco J."/>
            <person name="Jiang X."/>
            <person name="Kearney S.M."/>
            <person name="Perrotta A.R."/>
            <person name="Berdy B."/>
            <person name="Zhao S."/>
            <person name="Lieberman T.D."/>
            <person name="Swanson P.K."/>
            <person name="Smith M."/>
            <person name="Roesemann S."/>
            <person name="Alexander J.E."/>
            <person name="Rich S.A."/>
            <person name="Livny J."/>
            <person name="Vlamakis H."/>
            <person name="Clish C."/>
            <person name="Bullock K."/>
            <person name="Deik A."/>
            <person name="Scott J."/>
            <person name="Pierce K.A."/>
            <person name="Xavier R.J."/>
            <person name="Alm E.J."/>
        </authorList>
    </citation>
    <scope>NUCLEOTIDE SEQUENCE [LARGE SCALE GENOMIC DNA]</scope>
    <source>
        <strain evidence="7 8">BIOML-A198</strain>
    </source>
</reference>
<dbReference type="Gene3D" id="1.10.1740.10">
    <property type="match status" value="1"/>
</dbReference>
<dbReference type="SUPFAM" id="SSF88659">
    <property type="entry name" value="Sigma3 and sigma4 domains of RNA polymerase sigma factors"/>
    <property type="match status" value="1"/>
</dbReference>
<accession>A0A173U902</accession>
<dbReference type="InterPro" id="IPR036388">
    <property type="entry name" value="WH-like_DNA-bd_sf"/>
</dbReference>
<feature type="domain" description="RNA polymerase sigma factor 70 region 4 type 2" evidence="6">
    <location>
        <begin position="107"/>
        <end position="157"/>
    </location>
</feature>
<evidence type="ECO:0000256" key="2">
    <source>
        <dbReference type="ARBA" id="ARBA00023015"/>
    </source>
</evidence>
<dbReference type="InterPro" id="IPR039425">
    <property type="entry name" value="RNA_pol_sigma-70-like"/>
</dbReference>
<dbReference type="InterPro" id="IPR013324">
    <property type="entry name" value="RNA_pol_sigma_r3/r4-like"/>
</dbReference>
<sequence length="168" mass="20270">MAPHQDEEVYKQLVEFITTNQAQFYRFAYRYIPNEQAALDVVSNAVYKALTKYQNLREMNHLKTWFYRILINESMTYLRKNKRMLAIEEIDFVMGYQHQYDIDELNLYQNVNALPDKLRVIIILRFYEEMSLEEIATITKLNLSTVKSRLYKALKLLKLELKESDFYE</sequence>
<dbReference type="InterPro" id="IPR013325">
    <property type="entry name" value="RNA_pol_sigma_r2"/>
</dbReference>
<gene>
    <name evidence="7" type="ORF">GMA92_13855</name>
</gene>
<dbReference type="InterPro" id="IPR014284">
    <property type="entry name" value="RNA_pol_sigma-70_dom"/>
</dbReference>
<evidence type="ECO:0000259" key="5">
    <source>
        <dbReference type="Pfam" id="PF04542"/>
    </source>
</evidence>
<feature type="domain" description="RNA polymerase sigma-70 region 2" evidence="5">
    <location>
        <begin position="17"/>
        <end position="83"/>
    </location>
</feature>
<evidence type="ECO:0000313" key="7">
    <source>
        <dbReference type="EMBL" id="MTK22498.1"/>
    </source>
</evidence>
<evidence type="ECO:0000259" key="6">
    <source>
        <dbReference type="Pfam" id="PF08281"/>
    </source>
</evidence>
<dbReference type="NCBIfam" id="TIGR02937">
    <property type="entry name" value="sigma70-ECF"/>
    <property type="match status" value="1"/>
</dbReference>
<dbReference type="RefSeq" id="WP_006784318.1">
    <property type="nucleotide sequence ID" value="NZ_CABJBH010000011.1"/>
</dbReference>
<evidence type="ECO:0000256" key="1">
    <source>
        <dbReference type="ARBA" id="ARBA00010641"/>
    </source>
</evidence>
<name>A0A173U902_9FIRM</name>
<dbReference type="InterPro" id="IPR013249">
    <property type="entry name" value="RNA_pol_sigma70_r4_t2"/>
</dbReference>
<dbReference type="AlphaFoldDB" id="A0A173U902"/>
<evidence type="ECO:0000313" key="8">
    <source>
        <dbReference type="Proteomes" id="UP000487649"/>
    </source>
</evidence>
<dbReference type="GO" id="GO:0016987">
    <property type="term" value="F:sigma factor activity"/>
    <property type="evidence" value="ECO:0007669"/>
    <property type="project" value="UniProtKB-KW"/>
</dbReference>
<dbReference type="Gene3D" id="1.10.10.10">
    <property type="entry name" value="Winged helix-like DNA-binding domain superfamily/Winged helix DNA-binding domain"/>
    <property type="match status" value="1"/>
</dbReference>
<protein>
    <submittedName>
        <fullName evidence="7">Sigma-70 family RNA polymerase sigma factor</fullName>
    </submittedName>
</protein>
<proteinExistence type="inferred from homology"/>
<dbReference type="CDD" id="cd06171">
    <property type="entry name" value="Sigma70_r4"/>
    <property type="match status" value="1"/>
</dbReference>
<dbReference type="Pfam" id="PF04542">
    <property type="entry name" value="Sigma70_r2"/>
    <property type="match status" value="1"/>
</dbReference>
<dbReference type="PANTHER" id="PTHR43133">
    <property type="entry name" value="RNA POLYMERASE ECF-TYPE SIGMA FACTO"/>
    <property type="match status" value="1"/>
</dbReference>
<dbReference type="EMBL" id="WMQE01000040">
    <property type="protein sequence ID" value="MTK22498.1"/>
    <property type="molecule type" value="Genomic_DNA"/>
</dbReference>